<evidence type="ECO:0000256" key="8">
    <source>
        <dbReference type="ARBA" id="ARBA00022510"/>
    </source>
</evidence>
<evidence type="ECO:0000256" key="14">
    <source>
        <dbReference type="ARBA" id="ARBA00022692"/>
    </source>
</evidence>
<feature type="coiled-coil region" evidence="32">
    <location>
        <begin position="635"/>
        <end position="669"/>
    </location>
</feature>
<dbReference type="FunFam" id="2.170.40.20:FF:000004">
    <property type="entry name" value="Envelope glycoprotein gp160"/>
    <property type="match status" value="1"/>
</dbReference>
<keyword evidence="9 32" id="KW-1032">Host cell membrane</keyword>
<keyword evidence="21 32" id="KW-1164">Virus endocytosis by host</keyword>
<evidence type="ECO:0000256" key="5">
    <source>
        <dbReference type="ARBA" id="ARBA00004578"/>
    </source>
</evidence>
<dbReference type="GO" id="GO:0005198">
    <property type="term" value="F:structural molecule activity"/>
    <property type="evidence" value="ECO:0007669"/>
    <property type="project" value="UniProtKB-UniRule"/>
</dbReference>
<feature type="transmembrane region" description="Helical" evidence="33">
    <location>
        <begin position="680"/>
        <end position="707"/>
    </location>
</feature>
<keyword evidence="23 32" id="KW-1039">Host endosome</keyword>
<evidence type="ECO:0000256" key="32">
    <source>
        <dbReference type="HAMAP-Rule" id="MF_04083"/>
    </source>
</evidence>
<dbReference type="InterPro" id="IPR000777">
    <property type="entry name" value="HIV1_Gp120"/>
</dbReference>
<keyword evidence="10 32" id="KW-1165">Clathrin-mediated endocytosis of virus by host</keyword>
<feature type="short sequence motif" description="Di-leucine internalization motif" evidence="32">
    <location>
        <begin position="864"/>
        <end position="865"/>
    </location>
</feature>
<keyword evidence="25 32" id="KW-0472">Membrane</keyword>
<feature type="chain" id="PRO_5023505459" description="Envelope glycoprotein gp160" evidence="32">
    <location>
        <begin position="32"/>
        <end position="865"/>
    </location>
</feature>
<gene>
    <name evidence="32 37" type="primary">env</name>
</gene>
<evidence type="ECO:0000256" key="19">
    <source>
        <dbReference type="ARBA" id="ARBA00022870"/>
    </source>
</evidence>
<keyword evidence="15 32" id="KW-0053">Apoptosis</keyword>
<keyword evidence="17 32" id="KW-1161">Viral attachment to host cell</keyword>
<dbReference type="GO" id="GO:0052031">
    <property type="term" value="P:symbiont-mediated perturbation of host defense response"/>
    <property type="evidence" value="ECO:0007669"/>
    <property type="project" value="UniProtKB-UniRule"/>
</dbReference>
<comment type="domain">
    <text evidence="32">The YXXL motif is involved in determining the exact site of viral release at the surface of infected mononuclear cells and promotes endocytosis. YXXL and di-leucine endocytosis motifs interact directly or indirectly with the clathrin adapter complexes, opperate independently, and their activities are not additive.</text>
</comment>
<evidence type="ECO:0000256" key="34">
    <source>
        <dbReference type="SAM" id="MobiDB-lite"/>
    </source>
</evidence>
<evidence type="ECO:0000256" key="11">
    <source>
        <dbReference type="ARBA" id="ARBA00022581"/>
    </source>
</evidence>
<evidence type="ECO:0000256" key="10">
    <source>
        <dbReference type="ARBA" id="ARBA00022570"/>
    </source>
</evidence>
<evidence type="ECO:0000256" key="31">
    <source>
        <dbReference type="ARBA" id="ARBA00023296"/>
    </source>
</evidence>
<evidence type="ECO:0000256" key="21">
    <source>
        <dbReference type="ARBA" id="ARBA00022890"/>
    </source>
</evidence>
<keyword evidence="27 32" id="KW-1015">Disulfide bond</keyword>
<reference evidence="37 38" key="1">
    <citation type="journal article" date="2015" name="PLoS ONE">
        <title>The Number and Complexity of Pure and Recombinant HIV-1 Strains Observed within Incident Infections during the HIV and Malaria Cohort Study Conducted in Kericho, Kenya, from 2003 to 2006.</title>
        <authorList>
            <person name="Billings E."/>
            <person name="Sanders-Buell E."/>
            <person name="Bose M."/>
            <person name="Bradfield A."/>
            <person name="Lei E."/>
            <person name="Kijak G.H."/>
            <person name="Arroyo M.A."/>
            <person name="Kibaya R.M."/>
            <person name="Scott P.T."/>
            <person name="Wasunna M.K."/>
            <person name="Sawe F.K."/>
            <person name="Shaffer D.N."/>
            <person name="Birx D.L."/>
            <person name="McCutchan F.E."/>
            <person name="Michael N.L."/>
            <person name="Robb M.L."/>
            <person name="Kim J.H."/>
            <person name="Tovanabutra S."/>
        </authorList>
    </citation>
    <scope>NUCLEOTIDE SEQUENCE [LARGE SCALE GENOMIC DNA]</scope>
    <source>
        <strain evidence="37">06KE275457V6</strain>
    </source>
</reference>
<evidence type="ECO:0000256" key="23">
    <source>
        <dbReference type="ARBA" id="ARBA00023046"/>
    </source>
</evidence>
<dbReference type="SUPFAM" id="SSF58069">
    <property type="entry name" value="Virus ectodomain"/>
    <property type="match status" value="1"/>
</dbReference>
<comment type="PTM">
    <text evidence="32">Specific enzymatic cleavages in vivo yield mature proteins. Envelope glycoproteins are synthesized as a inactive precursor that is heavily N-glycosylated and processed likely by host cell furin in the Golgi to yield the mature SU and TM proteins. The cleavage site between SU and TM requires the minimal sequence [KR]-X-[KR]-R. About 2 of the 9 disulfide bonds of gp41 are reduced by P4HB/PDI, following binding to CD4 receptor.</text>
</comment>
<dbReference type="InterPro" id="IPR000328">
    <property type="entry name" value="GP41-like"/>
</dbReference>
<evidence type="ECO:0000256" key="1">
    <source>
        <dbReference type="ARBA" id="ARBA00004402"/>
    </source>
</evidence>
<feature type="region of interest" description="Fusion peptide" evidence="32">
    <location>
        <begin position="514"/>
        <end position="534"/>
    </location>
</feature>
<organismHost>
    <name type="scientific">Homo sapiens</name>
    <name type="common">Human</name>
    <dbReference type="NCBI Taxonomy" id="9606"/>
</organismHost>
<feature type="site" description="Cleavage; by host furin" evidence="32">
    <location>
        <begin position="513"/>
        <end position="514"/>
    </location>
</feature>
<dbReference type="GO" id="GO:0019082">
    <property type="term" value="P:viral protein processing"/>
    <property type="evidence" value="ECO:0007669"/>
    <property type="project" value="UniProtKB-UniRule"/>
</dbReference>
<evidence type="ECO:0000256" key="20">
    <source>
        <dbReference type="ARBA" id="ARBA00022879"/>
    </source>
</evidence>
<evidence type="ECO:0000256" key="22">
    <source>
        <dbReference type="ARBA" id="ARBA00022989"/>
    </source>
</evidence>
<keyword evidence="28 32" id="KW-0325">Glycoprotein</keyword>
<comment type="PTM">
    <text evidence="32">Palmitoylation of the transmembrane protein and of Env polyprotein (prior to its proteolytic cleavage) is essential for their association with host cell membrane lipid rafts. Palmitoylation is therefore required for envelope trafficking to classical lipid rafts, but not for viral replication.</text>
</comment>
<feature type="domain" description="Retroviral envelope protein GP41-like" evidence="36">
    <location>
        <begin position="532"/>
        <end position="723"/>
    </location>
</feature>
<evidence type="ECO:0000313" key="38">
    <source>
        <dbReference type="Proteomes" id="UP000161662"/>
    </source>
</evidence>
<accession>A0A0M5HYM0</accession>
<evidence type="ECO:0000256" key="18">
    <source>
        <dbReference type="ARBA" id="ARBA00022844"/>
    </source>
</evidence>
<dbReference type="GO" id="GO:0055036">
    <property type="term" value="C:virion membrane"/>
    <property type="evidence" value="ECO:0007669"/>
    <property type="project" value="UniProtKB-SubCell"/>
</dbReference>
<dbReference type="Gene3D" id="2.170.40.20">
    <property type="entry name" value="Human immunodeficiency virus 1, Gp160, envelope glycoprotein"/>
    <property type="match status" value="2"/>
</dbReference>
<dbReference type="Pfam" id="PF00516">
    <property type="entry name" value="GP120"/>
    <property type="match status" value="1"/>
</dbReference>
<evidence type="ECO:0000313" key="37">
    <source>
        <dbReference type="EMBL" id="ALB06757.1"/>
    </source>
</evidence>
<keyword evidence="13 32" id="KW-0165">Cleavage on pair of basic residues</keyword>
<feature type="region of interest" description="Immunosuppression" evidence="32">
    <location>
        <begin position="576"/>
        <end position="594"/>
    </location>
</feature>
<keyword evidence="7 32" id="KW-1168">Fusion of virus membrane with host membrane</keyword>
<evidence type="ECO:0000256" key="27">
    <source>
        <dbReference type="ARBA" id="ARBA00023157"/>
    </source>
</evidence>
<keyword evidence="31 32" id="KW-1160">Virus entry into host cell</keyword>
<evidence type="ECO:0000256" key="4">
    <source>
        <dbReference type="ARBA" id="ARBA00004563"/>
    </source>
</evidence>
<feature type="domain" description="Human immunodeficiency virus 1 envelope glycoprotein Gp120" evidence="35">
    <location>
        <begin position="33"/>
        <end position="513"/>
    </location>
</feature>
<dbReference type="GO" id="GO:0019062">
    <property type="term" value="P:virion attachment to host cell"/>
    <property type="evidence" value="ECO:0007669"/>
    <property type="project" value="UniProtKB-UniRule"/>
</dbReference>
<evidence type="ECO:0000256" key="25">
    <source>
        <dbReference type="ARBA" id="ARBA00023136"/>
    </source>
</evidence>
<dbReference type="SMR" id="A0A0M5HYM0"/>
<dbReference type="FunFam" id="2.170.40.20:FF:000003">
    <property type="entry name" value="Envelope glycoprotein gp160"/>
    <property type="match status" value="1"/>
</dbReference>
<dbReference type="GO" id="GO:0075512">
    <property type="term" value="P:clathrin-dependent endocytosis of virus by host cell"/>
    <property type="evidence" value="ECO:0007669"/>
    <property type="project" value="UniProtKB-UniRule"/>
</dbReference>
<evidence type="ECO:0000256" key="15">
    <source>
        <dbReference type="ARBA" id="ARBA00022703"/>
    </source>
</evidence>
<comment type="function">
    <text evidence="32">Envelope glycoprotein gp160: Oligomerizes in the host endoplasmic reticulum into predominantly trimers. In a second time, gp160 transits in the host Golgi, where glycosylation is completed. The precursor is then proteolytically cleaved in the trans-Golgi and thereby activated by cellular furin or furin-like proteases to produce gp120 and gp41.</text>
</comment>
<evidence type="ECO:0000256" key="26">
    <source>
        <dbReference type="ARBA" id="ARBA00023139"/>
    </source>
</evidence>
<comment type="miscellaneous">
    <text evidence="32">Inhibitors targeting HIV-1 viral envelope proteins are used as antiretroviral drugs. Attachment of virions to the cell surface via non-specific interactions and CD4 binding can be blocked by inhibitors that include cyanovirin-N, cyclotriazadisulfonamide analogs, PRO 2000, TNX 355 and PRO 542. In addition, BMS 806 can block CD4-induced conformational changes. Env interactions with the coreceptor molecules can be targeted by CCR5 antagonists including SCH-D, maraviroc (UK 427857) and aplaviroc (GW 873140), and the CXCR4 antagonist AMD 070. Fusion of viral and cellular membranes can be inhibited by peptides such as enfuvirtide and tifuvirtide (T 1249). Resistance to inhibitors associated with mutations in Env are observed. Most of the time, single mutations confer only a modest reduction in drug susceptibility. Combination of several mutations is usually required to develop a high-level drug resistance.</text>
</comment>
<evidence type="ECO:0000256" key="16">
    <source>
        <dbReference type="ARBA" id="ARBA00022729"/>
    </source>
</evidence>
<dbReference type="GO" id="GO:1903911">
    <property type="term" value="P:positive regulation of receptor clustering"/>
    <property type="evidence" value="ECO:0007669"/>
    <property type="project" value="UniProtKB-UniRule"/>
</dbReference>
<name>A0A0M5HYM0_HV1</name>
<comment type="domain">
    <text evidence="32">Some of the most genetically diverse regions of the viral genome are present in Env. They are called variable regions 1 through 5 (V1 through V5). Coreceptor usage of gp120 is determined mainly by the primary structure of the third variable region (V3) in the outer domain of gp120. The sequence of V3 determines which coreceptor, CCR5 and/or CXCR4 (corresponding to R5/macrophage, X4/T cell and R5X4/T cell and macrophage tropism), is used to trigger the fusion potential of the Env complex, and hence which cells the virus can infect. Binding to CCR5 involves a region adjacent in addition to V3.</text>
</comment>
<dbReference type="GO" id="GO:1903908">
    <property type="term" value="P:positive regulation of plasma membrane raft polarization"/>
    <property type="evidence" value="ECO:0007669"/>
    <property type="project" value="UniProtKB-UniRule"/>
</dbReference>
<evidence type="ECO:0000259" key="36">
    <source>
        <dbReference type="Pfam" id="PF00517"/>
    </source>
</evidence>
<dbReference type="GO" id="GO:0019031">
    <property type="term" value="C:viral envelope"/>
    <property type="evidence" value="ECO:0007669"/>
    <property type="project" value="UniProtKB-KW"/>
</dbReference>
<keyword evidence="14 32" id="KW-0812">Transmembrane</keyword>
<feature type="topological domain" description="Cytoplasmic" evidence="32">
    <location>
        <begin position="708"/>
        <end position="865"/>
    </location>
</feature>
<feature type="region of interest" description="MPER; binding to GalCer" evidence="32">
    <location>
        <begin position="664"/>
        <end position="685"/>
    </location>
</feature>
<comment type="subunit">
    <text evidence="32">The mature envelope protein (Env) consists of a homotrimer of non-covalently associated gp120-gp41 heterodimers. The resulting complex protrudes from the virus surface as a spike. There seems to be as few as 10 spikes on the average virion. Surface protein gp120 interacts with host CD4, CCR5 and CXCR4. Gp120 also interacts with the C-type lectins CD209/DC-SIGN and CLEC4M/DC-SIGNR (collectively referred to as DC-SIGN(R)). Gp120 and gp41 interact with GalCer. Gp120 interacts with host ITGA4/ITGB7 complex; on CD4+ T-cells, this interaction results in rapid activation of integrin ITGAL/LFA-1, which facilitates efficient cell-to-cell spreading of HIV-1. Gp120 interacts with cell-associated heparan sulfate; this interaction increases virus infectivity on permissive cells and may be involved in infection of CD4- cells.</text>
</comment>
<evidence type="ECO:0000256" key="7">
    <source>
        <dbReference type="ARBA" id="ARBA00022506"/>
    </source>
</evidence>
<comment type="PTM">
    <text evidence="32">Highly glycosylated by host. The high number of glycan on the protein is reffered to as 'glycan shield' because it contributes to hide protein sequence from adaptive immune system.</text>
</comment>
<dbReference type="GO" id="GO:0016020">
    <property type="term" value="C:membrane"/>
    <property type="evidence" value="ECO:0007669"/>
    <property type="project" value="UniProtKB-UniRule"/>
</dbReference>
<evidence type="ECO:0000256" key="6">
    <source>
        <dbReference type="ARBA" id="ARBA00004650"/>
    </source>
</evidence>
<dbReference type="GO" id="GO:0019064">
    <property type="term" value="P:fusion of virus membrane with host plasma membrane"/>
    <property type="evidence" value="ECO:0007669"/>
    <property type="project" value="UniProtKB-UniRule"/>
</dbReference>
<keyword evidence="30 32" id="KW-0449">Lipoprotein</keyword>
<dbReference type="GO" id="GO:0039654">
    <property type="term" value="P:fusion of virus membrane with host endosome membrane"/>
    <property type="evidence" value="ECO:0007669"/>
    <property type="project" value="UniProtKB-UniRule"/>
</dbReference>
<evidence type="ECO:0000256" key="30">
    <source>
        <dbReference type="ARBA" id="ARBA00023288"/>
    </source>
</evidence>
<evidence type="ECO:0000256" key="13">
    <source>
        <dbReference type="ARBA" id="ARBA00022685"/>
    </source>
</evidence>
<keyword evidence="18 32" id="KW-0946">Virion</keyword>
<feature type="chain" id="PRO_5023505458" description="Transmembrane protein gp41" evidence="32">
    <location>
        <begin position="514"/>
        <end position="865"/>
    </location>
</feature>
<keyword evidence="19 32" id="KW-1043">Host membrane</keyword>
<comment type="domain">
    <text evidence="32">The CD4-binding region is targeted by the antibody b12.</text>
</comment>
<comment type="caution">
    <text evidence="32">Lacks conserved residue(s) required for the propagation of feature annotation.</text>
</comment>
<evidence type="ECO:0000256" key="24">
    <source>
        <dbReference type="ARBA" id="ARBA00023054"/>
    </source>
</evidence>
<protein>
    <recommendedName>
        <fullName evidence="32">Envelope glycoprotein gp160</fullName>
    </recommendedName>
    <alternativeName>
        <fullName evidence="32">Env polyprotein</fullName>
    </alternativeName>
    <component>
        <recommendedName>
            <fullName evidence="32">Surface protein gp120</fullName>
            <shortName evidence="32">SU</shortName>
        </recommendedName>
        <alternativeName>
            <fullName evidence="32">Glycoprotein 120</fullName>
            <shortName evidence="32">gp120</shortName>
        </alternativeName>
    </component>
    <component>
        <recommendedName>
            <fullName evidence="32">Transmembrane protein gp41</fullName>
            <shortName evidence="32">TM</shortName>
        </recommendedName>
        <alternativeName>
            <fullName evidence="32">Glycoprotein 41</fullName>
            <shortName evidence="32">gp41</shortName>
        </alternativeName>
    </component>
</protein>
<comment type="function">
    <text evidence="32">Transmembrane protein gp41: Acts as a class I viral fusion protein. Under the current model, the protein has at least 3 conformational states: pre-fusion native state, pre-hairpin intermediate state, and post-fusion hairpin state. During fusion of viral and target intracellular membranes, the coiled coil regions (heptad repeats) assume a trimer-of-hairpins structure, positioning the fusion peptide in close proximity to the C-terminal region of the ectodomain. The formation of this structure appears to drive apposition and subsequent fusion of viral and target cell membranes. Complete fusion occurs in host cell endosomes and is dynamin-dependent, however some lipid transfer might occur at the plasma membrane. The virus undergoes clathrin-dependent internalization long before endosomal fusion, thus minimizing the surface exposure of conserved viral epitopes during fusion and reducing the efficacy of inhibitors targeting these epitopes. Membranes fusion leads to delivery of the nucleocapsid into the cytoplasm.</text>
</comment>
<feature type="short sequence motif" description="YXXL motif; contains endocytosis signal" evidence="32">
    <location>
        <begin position="714"/>
        <end position="717"/>
    </location>
</feature>
<feature type="region of interest" description="Disordered" evidence="34">
    <location>
        <begin position="722"/>
        <end position="744"/>
    </location>
</feature>
<comment type="subcellular location">
    <subcellularLocation>
        <location evidence="3">Host cell membrane</location>
        <topology evidence="3">Peripheral membrane protein</topology>
    </subcellularLocation>
    <subcellularLocation>
        <location evidence="1">Host cell membrane</location>
        <topology evidence="1">Single-pass type I membrane protein</topology>
    </subcellularLocation>
    <subcellularLocation>
        <location evidence="2">Host endosome membrane</location>
        <topology evidence="2">Peripheral membrane protein</topology>
    </subcellularLocation>
    <subcellularLocation>
        <location evidence="5">Host endosome membrane</location>
        <topology evidence="5">Single-pass type I membrane protein</topology>
    </subcellularLocation>
    <subcellularLocation>
        <location evidence="6">Virion membrane</location>
        <topology evidence="6">Peripheral membrane protein</topology>
    </subcellularLocation>
    <subcellularLocation>
        <location evidence="4">Virion membrane</location>
        <topology evidence="4">Single-pass type I membrane protein</topology>
    </subcellularLocation>
</comment>
<dbReference type="FunFam" id="1.20.5.490:FF:000001">
    <property type="entry name" value="Envelope glycoprotein gp160"/>
    <property type="match status" value="1"/>
</dbReference>
<keyword evidence="24 32" id="KW-0175">Coiled coil</keyword>
<organism evidence="37 38">
    <name type="scientific">Human immunodeficiency virus type 1</name>
    <name type="common">HIV-1</name>
    <dbReference type="NCBI Taxonomy" id="11676"/>
    <lineage>
        <taxon>Viruses</taxon>
        <taxon>Riboviria</taxon>
        <taxon>Pararnavirae</taxon>
        <taxon>Artverviricota</taxon>
        <taxon>Revtraviricetes</taxon>
        <taxon>Ortervirales</taxon>
        <taxon>Retroviridae</taxon>
        <taxon>Orthoretrovirinae</taxon>
        <taxon>Lentivirus</taxon>
        <taxon>Lentivirus humimdef1</taxon>
    </lineage>
</organism>
<dbReference type="GO" id="GO:0044175">
    <property type="term" value="C:host cell endosome membrane"/>
    <property type="evidence" value="ECO:0007669"/>
    <property type="project" value="UniProtKB-SubCell"/>
</dbReference>
<dbReference type="Gene3D" id="1.20.5.490">
    <property type="entry name" value="Single helix bin"/>
    <property type="match status" value="1"/>
</dbReference>
<feature type="disulfide bond" evidence="32">
    <location>
        <begin position="53"/>
        <end position="73"/>
    </location>
</feature>
<comment type="subcellular location">
    <molecule>Transmembrane protein gp41</molecule>
    <subcellularLocation>
        <location evidence="32">Virion membrane</location>
        <topology evidence="32">Single-pass type I membrane protein</topology>
    </subcellularLocation>
    <subcellularLocation>
        <location evidence="32">Host cell membrane</location>
        <topology evidence="32">Single-pass type I membrane protein</topology>
    </subcellularLocation>
    <subcellularLocation>
        <location evidence="32">Host endosome membrane</location>
        <topology evidence="32">Single-pass type I membrane protein</topology>
    </subcellularLocation>
    <text evidence="32">It is probably concentrated at the site of budding and incorporated into the virions possibly by contacts between the cytoplasmic tail of Env and the N-terminus of Gag.</text>
</comment>
<dbReference type="EMBL" id="KT022379">
    <property type="protein sequence ID" value="ALB06757.1"/>
    <property type="molecule type" value="Genomic_RNA"/>
</dbReference>
<sequence length="865" mass="98167">MRVRGTQMNWQNWWKGGILLLGLVIICSASNTLWATVYYGVPVWEDANPILFCASDAKAYSTESHNIWATHACVPTDPSPQELSLENVTENFNMWKNNMVDQMNEDIISLWDESLKPCVRITPLCVTLNCTTVTNVTNNNTTGNNSSIVSDQAEMKNCSFNITTEIKDKKKKENALFYKLDVVPITDDGNSSKDSYSNYRLINCNVSTIKQACPKMSFEPIPIHYCAPAGFAILKCNDKKFNGTGPCKKVSTVQCTHGIRPVVSTQLLLNGSLAEEKIIIRTENSSNNAKIIIVQLNKTVEITCTRPGNNTRKSIRIGPGQVFYATDIIGDIRKAFCHVNETKWRDMIQKVKAQLEIVFNKTNISFHSSSGGDIELTTHSFNCRGEFFYCNTSRLFNDNITHNNSASNNNTKGNITLPCKIKQIVRMWQRVGQAMYAPPIAGELTCKSNITGLLLTRDGGTHKNNKSEIFRPAGGDMKDNWRSKLYKYKVVKIKPLGVAPTKARRRVVGRKKRAVGLGAVFLGFLGAAGSTMGAASITLTVQARQLLSGIVQQQNNLLRAIEAQQHLLQLTVWGIKQLQARVLAIERYLKDQQLLGIWGCSGKLICTTNVLWNTSWSNKTYDEIWKNMTWIQWDREINNYTQQIYSLLEESQYQQEKNEQELLALDKWTSLWSWFDISNWLWYIKIFIMIVGGLIGLRIIFAVLSIVNRVRQEYSPLSFQTLTHHQRGPDRPERIEEEGGEQGRDRSIRLVSGFLALAWDDLRSLCLFSYHRLRDFILIVARTVELLGHSSLKGLRLGWEGLKYLWNLLLYWGRELKNSAINLFDTVAIAVANWTDRVIEAIQRTCRAVLNIPRRIRQGAERALL</sequence>
<comment type="subcellular location">
    <molecule>Surface protein gp120</molecule>
    <subcellularLocation>
        <location evidence="32">Virion membrane</location>
        <topology evidence="32">Peripheral membrane protein</topology>
    </subcellularLocation>
    <subcellularLocation>
        <location evidence="32">Host cell membrane</location>
        <topology evidence="32">Peripheral membrane protein</topology>
    </subcellularLocation>
    <subcellularLocation>
        <location evidence="32">Host endosome membrane</location>
        <topology evidence="32">Single-pass type I membrane protein</topology>
    </subcellularLocation>
    <text evidence="32">The surface protein is not anchored to the viral envelope, but associates with the extravirion surface through its binding to TM. It is probably concentrated at the site of budding and incorporated into the virions possibly by contacts between the cytoplasmic tail of Env and the N-terminus of Gag.</text>
</comment>
<dbReference type="Pfam" id="PF00517">
    <property type="entry name" value="GP41"/>
    <property type="match status" value="1"/>
</dbReference>
<keyword evidence="16 32" id="KW-0732">Signal</keyword>
<proteinExistence type="inferred from homology"/>
<feature type="region of interest" description="CD4-binding loop" evidence="32">
    <location>
        <begin position="369"/>
        <end position="379"/>
    </location>
</feature>
<dbReference type="FunFam" id="1.10.287.210:FF:000001">
    <property type="entry name" value="Envelope glycoprotein gp160"/>
    <property type="match status" value="1"/>
</dbReference>
<dbReference type="SUPFAM" id="SSF56502">
    <property type="entry name" value="gp120 core"/>
    <property type="match status" value="2"/>
</dbReference>
<feature type="disulfide bond" evidence="32">
    <location>
        <begin position="226"/>
        <end position="255"/>
    </location>
</feature>
<dbReference type="GO" id="GO:0020002">
    <property type="term" value="C:host cell plasma membrane"/>
    <property type="evidence" value="ECO:0007669"/>
    <property type="project" value="UniProtKB-SubCell"/>
</dbReference>
<comment type="domain">
    <text evidence="32">The membrane proximal external region (MPER) present in gp41 is a tryptophan-rich region recognized by the antibodies 2F5, Z13, and 4E10. MPER seems to play a role in fusion.</text>
</comment>
<comment type="miscellaneous">
    <text evidence="32">HIV-1 lineages are divided in three main groups, M (for Major), O (for Outlier), and N (for New, or Non-M, Non-O). The vast majority of strains found worldwide belong to the group M. Group O seems to be endemic to and largely confined to Cameroon and neighboring countries in West Central Africa, where these viruses represent a small minority of HIV-1 strains. The group N is represented by a limited number of isolates from Cameroonian persons. The group M is further subdivided in 9 clades or subtypes (A to D, F to H, J and K).</text>
</comment>
<dbReference type="Proteomes" id="UP000161662">
    <property type="component" value="Genome"/>
</dbReference>
<evidence type="ECO:0000256" key="28">
    <source>
        <dbReference type="ARBA" id="ARBA00023180"/>
    </source>
</evidence>
<keyword evidence="8 32" id="KW-1170">Fusion of virus membrane with host endosomal membrane</keyword>
<dbReference type="InterPro" id="IPR036377">
    <property type="entry name" value="Gp120_core_sf"/>
</dbReference>
<keyword evidence="29 32" id="KW-0899">Viral immunoevasion</keyword>
<keyword evidence="20 32" id="KW-0261">Viral envelope protein</keyword>
<keyword evidence="11 32" id="KW-0945">Host-virus interaction</keyword>
<keyword evidence="12 32" id="KW-1162">Viral penetration into host cytoplasm</keyword>
<dbReference type="Gene3D" id="1.10.287.210">
    <property type="match status" value="1"/>
</dbReference>
<dbReference type="HAMAP" id="MF_04083">
    <property type="entry name" value="HIV_ENV"/>
    <property type="match status" value="1"/>
</dbReference>
<evidence type="ECO:0000256" key="9">
    <source>
        <dbReference type="ARBA" id="ARBA00022511"/>
    </source>
</evidence>
<feature type="disulfide bond" evidence="32">
    <location>
        <begin position="600"/>
        <end position="606"/>
    </location>
</feature>
<feature type="lipid moiety-binding region" description="S-palmitoyl cysteine; by host" evidence="32">
    <location>
        <position position="846"/>
    </location>
</feature>
<dbReference type="CDD" id="cd09909">
    <property type="entry name" value="HIV-1-like_HR1-HR2"/>
    <property type="match status" value="1"/>
</dbReference>
<evidence type="ECO:0000259" key="35">
    <source>
        <dbReference type="Pfam" id="PF00516"/>
    </source>
</evidence>
<comment type="similarity">
    <text evidence="32">Belongs to the HIV-1 env protein family.</text>
</comment>
<comment type="function">
    <text evidence="32">Surface protein gp120: Attaches the virus to the host lymphoid cell by binding to the primary receptor CD4. This interaction induces a structural rearrangement creating a high affinity binding site for a chemokine coreceptor like CXCR4 and/or CCR5. Acts as a ligand for CD209/DC-SIGN and CLEC4M/DC-SIGNR, which are respectively found on dendritic cells (DCs), and on endothelial cells of liver sinusoids and lymph node sinuses. These interactions allow capture of viral particles at mucosal surfaces by these cells and subsequent transmission to permissive cells. HIV subverts the migration properties of dendritic cells to gain access to CD4+ T-cells in lymph nodes. Virus transmission to permissive T-cells occurs either in trans (without DCs infection, through viral capture and transmission), or in cis (following DCs productive infection, through the usual CD4-gp120 interaction), thereby inducing a robust infection. In trans infection, bound virions remain infectious over days and it is proposed that they are not degraded, but protected in non-lysosomal acidic organelles within the DCs close to the cell membrane thus contributing to the viral infectious potential during DCs' migration from the periphery to the lymphoid tissues. On arrival at lymphoid tissues, intact virions recycle back to DCs' cell surface allowing virus transmission to CD4+ T-cells.</text>
</comment>
<evidence type="ECO:0000256" key="3">
    <source>
        <dbReference type="ARBA" id="ARBA00004505"/>
    </source>
</evidence>
<evidence type="ECO:0000256" key="17">
    <source>
        <dbReference type="ARBA" id="ARBA00022804"/>
    </source>
</evidence>
<evidence type="ECO:0000256" key="2">
    <source>
        <dbReference type="ARBA" id="ARBA00004433"/>
    </source>
</evidence>
<evidence type="ECO:0000256" key="33">
    <source>
        <dbReference type="RuleBase" id="RU363095"/>
    </source>
</evidence>
<evidence type="ECO:0000256" key="12">
    <source>
        <dbReference type="ARBA" id="ARBA00022595"/>
    </source>
</evidence>
<feature type="lipid moiety-binding region" description="S-palmitoyl cysteine; by host" evidence="32">
    <location>
        <position position="766"/>
    </location>
</feature>
<keyword evidence="26 32" id="KW-0564">Palmitate</keyword>
<evidence type="ECO:0000256" key="29">
    <source>
        <dbReference type="ARBA" id="ARBA00023280"/>
    </source>
</evidence>
<keyword evidence="22 32" id="KW-1133">Transmembrane helix</keyword>
<dbReference type="InterPro" id="IPR037527">
    <property type="entry name" value="Gp160"/>
</dbReference>
<feature type="disulfide bond" evidence="32">
    <location>
        <begin position="236"/>
        <end position="247"/>
    </location>
</feature>
<comment type="domain">
    <text evidence="32 33">The 17 amino acids long immunosuppressive region is present in many retroviral envelope proteins. Synthetic peptides derived from this relatively conserved sequence inhibit immune function in vitro and in vivo.</text>
</comment>